<proteinExistence type="predicted"/>
<gene>
    <name evidence="1" type="ORF">CFP56_006067</name>
</gene>
<reference evidence="1 2" key="1">
    <citation type="journal article" date="2018" name="Sci. Data">
        <title>The draft genome sequence of cork oak.</title>
        <authorList>
            <person name="Ramos A.M."/>
            <person name="Usie A."/>
            <person name="Barbosa P."/>
            <person name="Barros P.M."/>
            <person name="Capote T."/>
            <person name="Chaves I."/>
            <person name="Simoes F."/>
            <person name="Abreu I."/>
            <person name="Carrasquinho I."/>
            <person name="Faro C."/>
            <person name="Guimaraes J.B."/>
            <person name="Mendonca D."/>
            <person name="Nobrega F."/>
            <person name="Rodrigues L."/>
            <person name="Saibo N.J.M."/>
            <person name="Varela M.C."/>
            <person name="Egas C."/>
            <person name="Matos J."/>
            <person name="Miguel C.M."/>
            <person name="Oliveira M.M."/>
            <person name="Ricardo C.P."/>
            <person name="Goncalves S."/>
        </authorList>
    </citation>
    <scope>NUCLEOTIDE SEQUENCE [LARGE SCALE GENOMIC DNA]</scope>
    <source>
        <strain evidence="2">cv. HL8</strain>
    </source>
</reference>
<dbReference type="SUPFAM" id="SSF52047">
    <property type="entry name" value="RNI-like"/>
    <property type="match status" value="1"/>
</dbReference>
<accession>A0AAW0L934</accession>
<comment type="caution">
    <text evidence="1">The sequence shown here is derived from an EMBL/GenBank/DDBJ whole genome shotgun (WGS) entry which is preliminary data.</text>
</comment>
<evidence type="ECO:0000313" key="1">
    <source>
        <dbReference type="EMBL" id="KAK7847927.1"/>
    </source>
</evidence>
<dbReference type="InterPro" id="IPR032675">
    <property type="entry name" value="LRR_dom_sf"/>
</dbReference>
<dbReference type="Gene3D" id="3.80.10.10">
    <property type="entry name" value="Ribonuclease Inhibitor"/>
    <property type="match status" value="1"/>
</dbReference>
<sequence>MSWQQRQNILWAKRQFHPMWECREDRKYYDDVDEQEDGKRRSHSFASPRCIGFGSIFPSRFQKLARLNFKVNKSNLHVLQALLLVAPDLEVLVLDKCIGFGSIYPSRFQNLVRLDFQVNKCNWHVLQALLLVAPHLEVLVLHKVSKFGRLDFQVNKCNWHVLQALLLVAPHLEVLVLHKVYIKTSLGCYLSEIVCDISFPEFVTSYV</sequence>
<keyword evidence="2" id="KW-1185">Reference proteome</keyword>
<dbReference type="EMBL" id="PKMF04000134">
    <property type="protein sequence ID" value="KAK7847927.1"/>
    <property type="molecule type" value="Genomic_DNA"/>
</dbReference>
<organism evidence="1 2">
    <name type="scientific">Quercus suber</name>
    <name type="common">Cork oak</name>
    <dbReference type="NCBI Taxonomy" id="58331"/>
    <lineage>
        <taxon>Eukaryota</taxon>
        <taxon>Viridiplantae</taxon>
        <taxon>Streptophyta</taxon>
        <taxon>Embryophyta</taxon>
        <taxon>Tracheophyta</taxon>
        <taxon>Spermatophyta</taxon>
        <taxon>Magnoliopsida</taxon>
        <taxon>eudicotyledons</taxon>
        <taxon>Gunneridae</taxon>
        <taxon>Pentapetalae</taxon>
        <taxon>rosids</taxon>
        <taxon>fabids</taxon>
        <taxon>Fagales</taxon>
        <taxon>Fagaceae</taxon>
        <taxon>Quercus</taxon>
    </lineage>
</organism>
<protein>
    <submittedName>
        <fullName evidence="1">Uncharacterized protein</fullName>
    </submittedName>
</protein>
<name>A0AAW0L934_QUESU</name>
<dbReference type="Proteomes" id="UP000237347">
    <property type="component" value="Unassembled WGS sequence"/>
</dbReference>
<dbReference type="AlphaFoldDB" id="A0AAW0L934"/>
<evidence type="ECO:0000313" key="2">
    <source>
        <dbReference type="Proteomes" id="UP000237347"/>
    </source>
</evidence>